<dbReference type="InterPro" id="IPR009063">
    <property type="entry name" value="Ig/albumin-bd_sf"/>
</dbReference>
<evidence type="ECO:0000256" key="1">
    <source>
        <dbReference type="SAM" id="MobiDB-lite"/>
    </source>
</evidence>
<name>A0ABR7IQP9_9CLOT</name>
<comment type="caution">
    <text evidence="4">The sequence shown here is derived from an EMBL/GenBank/DDBJ whole genome shotgun (WGS) entry which is preliminary data.</text>
</comment>
<dbReference type="Pfam" id="PF17390">
    <property type="entry name" value="Bac_rhamnosid_C"/>
    <property type="match status" value="1"/>
</dbReference>
<keyword evidence="5" id="KW-1185">Reference proteome</keyword>
<dbReference type="PANTHER" id="PTHR34987">
    <property type="entry name" value="C, PUTATIVE (AFU_ORTHOLOGUE AFUA_3G02880)-RELATED"/>
    <property type="match status" value="1"/>
</dbReference>
<dbReference type="Gene3D" id="1.20.1270.90">
    <property type="entry name" value="AF1782-like"/>
    <property type="match status" value="2"/>
</dbReference>
<organism evidence="4 5">
    <name type="scientific">Clostridium facile</name>
    <dbReference type="NCBI Taxonomy" id="2763035"/>
    <lineage>
        <taxon>Bacteria</taxon>
        <taxon>Bacillati</taxon>
        <taxon>Bacillota</taxon>
        <taxon>Clostridia</taxon>
        <taxon>Eubacteriales</taxon>
        <taxon>Clostridiaceae</taxon>
        <taxon>Clostridium</taxon>
    </lineage>
</organism>
<evidence type="ECO:0000256" key="2">
    <source>
        <dbReference type="SAM" id="Phobius"/>
    </source>
</evidence>
<feature type="compositionally biased region" description="Low complexity" evidence="1">
    <location>
        <begin position="1137"/>
        <end position="1151"/>
    </location>
</feature>
<feature type="transmembrane region" description="Helical" evidence="2">
    <location>
        <begin position="1168"/>
        <end position="1187"/>
    </location>
</feature>
<keyword evidence="2" id="KW-0472">Membrane</keyword>
<dbReference type="Pfam" id="PF07554">
    <property type="entry name" value="FIVAR"/>
    <property type="match status" value="3"/>
</dbReference>
<dbReference type="SUPFAM" id="SSF46997">
    <property type="entry name" value="Bacterial immunoglobulin/albumin-binding domains"/>
    <property type="match status" value="1"/>
</dbReference>
<dbReference type="Gene3D" id="1.20.5.420">
    <property type="entry name" value="Immunoglobulin FC, subunit C"/>
    <property type="match status" value="1"/>
</dbReference>
<keyword evidence="2" id="KW-0812">Transmembrane</keyword>
<dbReference type="InterPro" id="IPR008928">
    <property type="entry name" value="6-hairpin_glycosidase_sf"/>
</dbReference>
<dbReference type="InterPro" id="IPR035398">
    <property type="entry name" value="Bac_rhamnosid_C"/>
</dbReference>
<dbReference type="Gene3D" id="1.50.10.10">
    <property type="match status" value="1"/>
</dbReference>
<proteinExistence type="predicted"/>
<dbReference type="SUPFAM" id="SSF48208">
    <property type="entry name" value="Six-hairpin glycosidases"/>
    <property type="match status" value="1"/>
</dbReference>
<evidence type="ECO:0000259" key="3">
    <source>
        <dbReference type="Pfam" id="PF17390"/>
    </source>
</evidence>
<reference evidence="4 5" key="1">
    <citation type="submission" date="2020-08" db="EMBL/GenBank/DDBJ databases">
        <title>Genome public.</title>
        <authorList>
            <person name="Liu C."/>
            <person name="Sun Q."/>
        </authorList>
    </citation>
    <scope>NUCLEOTIDE SEQUENCE [LARGE SCALE GENOMIC DNA]</scope>
    <source>
        <strain evidence="4 5">NSJ-27</strain>
    </source>
</reference>
<evidence type="ECO:0000313" key="4">
    <source>
        <dbReference type="EMBL" id="MBC5787470.1"/>
    </source>
</evidence>
<dbReference type="Gene3D" id="2.60.420.10">
    <property type="entry name" value="Maltose phosphorylase, domain 3"/>
    <property type="match status" value="1"/>
</dbReference>
<dbReference type="Proteomes" id="UP000649151">
    <property type="component" value="Unassembled WGS sequence"/>
</dbReference>
<gene>
    <name evidence="4" type="ORF">H8Z77_05445</name>
</gene>
<feature type="domain" description="Alpha-L-rhamnosidase C-terminal" evidence="3">
    <location>
        <begin position="822"/>
        <end position="892"/>
    </location>
</feature>
<evidence type="ECO:0000313" key="5">
    <source>
        <dbReference type="Proteomes" id="UP000649151"/>
    </source>
</evidence>
<keyword evidence="2" id="KW-1133">Transmembrane helix</keyword>
<dbReference type="EMBL" id="JACOQK010000001">
    <property type="protein sequence ID" value="MBC5787470.1"/>
    <property type="molecule type" value="Genomic_DNA"/>
</dbReference>
<feature type="region of interest" description="Disordered" evidence="1">
    <location>
        <begin position="1135"/>
        <end position="1163"/>
    </location>
</feature>
<protein>
    <submittedName>
        <fullName evidence="4">FIVAR domain-containing protein</fullName>
    </submittedName>
</protein>
<dbReference type="RefSeq" id="WP_186996404.1">
    <property type="nucleotide sequence ID" value="NZ_JACOQK010000001.1"/>
</dbReference>
<sequence>MSTRKLIGKVSATEKNPSSCDEFQFWLSDDTILSPFDIVLVHNKTDDSITYGVVQDIFHITDGTGHISNYVSSDFGNVDIAPMTRRLSLSYAKVSVIHNTKENFMPVFKGSAVYTAFEMKTLADAGRVGTEAYSISADFKMEGTRETNGNVHDGIYYVFGATSAAETDFYQAFIDFSSFLNGTNAPKMTVTKGSEPNVPILEVDLSNLITTENYKDTHNFKIDVISANKINYYLDGQMIGSTTTIDATMENATFGFKITGNTNDAMLLPITKAEVTNLCVQTGDRILCDNDDLKNINTTVTNASSRGYTIKDDVYYPSVASKEYPAYLYGVNTYTENRYRIILPHTGQIVPYIKLGGNTEAGKLIEMWTNTNYFGGQRSEYVTKAGEQEYEAKGWINGDQLFFKVPFGVEIIAAGYRETGYDVTTGAEVGQDTDFIGYFDSVIDENDSSVSQFTGGHTWSEDEANTDNNFYDELWKKSVRTVYETIRDQYMDCAAQERAQYIGDAVNEMEEGFYSIGPELNDLSKKALYNIVDYQFSKPGTDGRETDYFTSNVRPGRQTQEIIVQSLATAHAAYNYYLFTGDQEVPGYTYQRLFNILTMHDMETEGEYAGLVKIRTKNMGGWGATWLDWGNNQDTLLTHNVWWYTSAKAVRQLADAEGSGATQEQKDWLDSRMKSIEDNFYKFWNEDLQAYAVPWSESSWTNATPLENGSHVVDDRMNALGVICGLIPEEKYPAMRNVFMGTENSPAYENASIYMEKYVIEALYKMGYAEDAMQRSAKRHMDMVNEKEISAMPEHWDYRTNGSVGHGWSGGGMIAMSRYAAGIEPTEPGYVAWHVIPQMGNYHSIDTRVPSEIGNIDVTINKTDTTLDMTVVSPGNNAEIWVPVEDGQQVVTASNAVFKGIEEAYQKTYAVYEISEAGSYIFTASETNKDILDSIIEYAEKAKASGEYDNAIESVQKSFDTALENAKTVAENENASQEEIDQAWKTLLNEIHKLGFVAGDKDSLASLIEAAEKIDLSKYVEAGKVEFTIALEAAVAVYEDGDAMQAEVNEAADNLLNAMLNLRFKADKSVLEDVLAEAGKVDTNAYTAESYAALTAAVAEANAIMKNENASQEEVEAAVTNVQAAMDQLVAVDGSVSEETTPSTDDTATQTGQKSTTPKANAAKTGDFAPIAGLAAISLAGIALWITRKKK</sequence>
<dbReference type="InterPro" id="IPR012341">
    <property type="entry name" value="6hp_glycosidase-like_sf"/>
</dbReference>
<dbReference type="PANTHER" id="PTHR34987:SF2">
    <property type="entry name" value="B, PUTATIVE (AFU_ORTHOLOGUE AFUA_7G05040)-RELATED"/>
    <property type="match status" value="1"/>
</dbReference>
<accession>A0ABR7IQP9</accession>